<sequence length="76" mass="8133">MPVVVKHRNTNIVTLERGETIPAHCGPGDIAIVQGDGGWWTHFVGENGEVDSYDAPFESHNKALGTAKAAAEFDAE</sequence>
<accession>A0ABW0M4K7</accession>
<evidence type="ECO:0000313" key="2">
    <source>
        <dbReference type="Proteomes" id="UP001596045"/>
    </source>
</evidence>
<organism evidence="1 2">
    <name type="scientific">Paraherbaspirillum soli</name>
    <dbReference type="NCBI Taxonomy" id="631222"/>
    <lineage>
        <taxon>Bacteria</taxon>
        <taxon>Pseudomonadati</taxon>
        <taxon>Pseudomonadota</taxon>
        <taxon>Betaproteobacteria</taxon>
        <taxon>Burkholderiales</taxon>
        <taxon>Oxalobacteraceae</taxon>
        <taxon>Paraherbaspirillum</taxon>
    </lineage>
</organism>
<name>A0ABW0M4K7_9BURK</name>
<comment type="caution">
    <text evidence="1">The sequence shown here is derived from an EMBL/GenBank/DDBJ whole genome shotgun (WGS) entry which is preliminary data.</text>
</comment>
<evidence type="ECO:0000313" key="1">
    <source>
        <dbReference type="EMBL" id="MFC5472953.1"/>
    </source>
</evidence>
<reference evidence="2" key="1">
    <citation type="journal article" date="2019" name="Int. J. Syst. Evol. Microbiol.">
        <title>The Global Catalogue of Microorganisms (GCM) 10K type strain sequencing project: providing services to taxonomists for standard genome sequencing and annotation.</title>
        <authorList>
            <consortium name="The Broad Institute Genomics Platform"/>
            <consortium name="The Broad Institute Genome Sequencing Center for Infectious Disease"/>
            <person name="Wu L."/>
            <person name="Ma J."/>
        </authorList>
    </citation>
    <scope>NUCLEOTIDE SEQUENCE [LARGE SCALE GENOMIC DNA]</scope>
    <source>
        <strain evidence="2">JCM 17066</strain>
    </source>
</reference>
<dbReference type="Proteomes" id="UP001596045">
    <property type="component" value="Unassembled WGS sequence"/>
</dbReference>
<dbReference type="RefSeq" id="WP_378994912.1">
    <property type="nucleotide sequence ID" value="NZ_JBHSMT010000008.1"/>
</dbReference>
<gene>
    <name evidence="1" type="ORF">ACFPM8_03185</name>
</gene>
<dbReference type="EMBL" id="JBHSMT010000008">
    <property type="protein sequence ID" value="MFC5472953.1"/>
    <property type="molecule type" value="Genomic_DNA"/>
</dbReference>
<proteinExistence type="predicted"/>
<keyword evidence="2" id="KW-1185">Reference proteome</keyword>
<protein>
    <submittedName>
        <fullName evidence="1">Uncharacterized protein</fullName>
    </submittedName>
</protein>